<dbReference type="SUPFAM" id="SSF54695">
    <property type="entry name" value="POZ domain"/>
    <property type="match status" value="1"/>
</dbReference>
<accession>V2XWX8</accession>
<comment type="caution">
    <text evidence="2">The sequence shown here is derived from an EMBL/GenBank/DDBJ whole genome shotgun (WGS) entry which is preliminary data.</text>
</comment>
<dbReference type="STRING" id="1381753.V2XWX8"/>
<dbReference type="Pfam" id="PF00651">
    <property type="entry name" value="BTB"/>
    <property type="match status" value="1"/>
</dbReference>
<dbReference type="AlphaFoldDB" id="V2XWX8"/>
<sequence>MYEFDDPTADIIISSSALESHPRQFRLHSCILAVASPFFRDMFSLPQPPSNKTGVATLQVSEISSTLDTLLRFVYPVVDPIVETLDELTATLDAAVKYDFISTIQHLRKILVEPRFVKSNPLRVFAIVARYDFAEEIEIASHSTLSTDILDFPITDDLKYITAHTYRRLLDFRKRRACAAQDLLRLPYDVKCAQCNSGHAIYNAPKWWHEWVKRAKMESSLRPCTAVIFQTEFLVQAAAAADCPLCPGSMLESIRYLDEIRGRIDALPGTL</sequence>
<dbReference type="InterPro" id="IPR011333">
    <property type="entry name" value="SKP1/BTB/POZ_sf"/>
</dbReference>
<proteinExistence type="predicted"/>
<dbReference type="KEGG" id="mrr:Moror_17807"/>
<dbReference type="Proteomes" id="UP000017559">
    <property type="component" value="Unassembled WGS sequence"/>
</dbReference>
<dbReference type="OrthoDB" id="71307at2759"/>
<dbReference type="CDD" id="cd18186">
    <property type="entry name" value="BTB_POZ_ZBTB_KLHL-like"/>
    <property type="match status" value="1"/>
</dbReference>
<dbReference type="InterPro" id="IPR000210">
    <property type="entry name" value="BTB/POZ_dom"/>
</dbReference>
<protein>
    <recommendedName>
        <fullName evidence="1">BTB domain-containing protein</fullName>
    </recommendedName>
</protein>
<dbReference type="Gene3D" id="3.30.710.10">
    <property type="entry name" value="Potassium Channel Kv1.1, Chain A"/>
    <property type="match status" value="1"/>
</dbReference>
<feature type="domain" description="BTB" evidence="1">
    <location>
        <begin position="9"/>
        <end position="75"/>
    </location>
</feature>
<dbReference type="PROSITE" id="PS50097">
    <property type="entry name" value="BTB"/>
    <property type="match status" value="1"/>
</dbReference>
<keyword evidence="3" id="KW-1185">Reference proteome</keyword>
<dbReference type="EMBL" id="AWSO01000027">
    <property type="protein sequence ID" value="ESK97376.1"/>
    <property type="molecule type" value="Genomic_DNA"/>
</dbReference>
<dbReference type="HOGENOM" id="CLU_052397_0_2_1"/>
<evidence type="ECO:0000313" key="3">
    <source>
        <dbReference type="Proteomes" id="UP000017559"/>
    </source>
</evidence>
<reference evidence="2 3" key="1">
    <citation type="journal article" date="2014" name="BMC Genomics">
        <title>Genome and secretome analysis of the hemibiotrophic fungal pathogen, Moniliophthora roreri, which causes frosty pod rot disease of cacao: mechanisms of the biotrophic and necrotrophic phases.</title>
        <authorList>
            <person name="Meinhardt L.W."/>
            <person name="Costa G.G.L."/>
            <person name="Thomazella D.P.T."/>
            <person name="Teixeira P.J.P.L."/>
            <person name="Carazzolle M.F."/>
            <person name="Schuster S.C."/>
            <person name="Carlson J.E."/>
            <person name="Guiltinan M.J."/>
            <person name="Mieczkowski P."/>
            <person name="Farmer A."/>
            <person name="Ramaraj T."/>
            <person name="Crozier J."/>
            <person name="Davis R.E."/>
            <person name="Shao J."/>
            <person name="Melnick R.L."/>
            <person name="Pereira G.A.G."/>
            <person name="Bailey B.A."/>
        </authorList>
    </citation>
    <scope>NUCLEOTIDE SEQUENCE [LARGE SCALE GENOMIC DNA]</scope>
    <source>
        <strain evidence="2 3">MCA 2997</strain>
    </source>
</reference>
<organism evidence="2 3">
    <name type="scientific">Moniliophthora roreri (strain MCA 2997)</name>
    <name type="common">Cocoa frosty pod rot fungus</name>
    <name type="synonym">Crinipellis roreri</name>
    <dbReference type="NCBI Taxonomy" id="1381753"/>
    <lineage>
        <taxon>Eukaryota</taxon>
        <taxon>Fungi</taxon>
        <taxon>Dikarya</taxon>
        <taxon>Basidiomycota</taxon>
        <taxon>Agaricomycotina</taxon>
        <taxon>Agaricomycetes</taxon>
        <taxon>Agaricomycetidae</taxon>
        <taxon>Agaricales</taxon>
        <taxon>Marasmiineae</taxon>
        <taxon>Marasmiaceae</taxon>
        <taxon>Moniliophthora</taxon>
    </lineage>
</organism>
<evidence type="ECO:0000313" key="2">
    <source>
        <dbReference type="EMBL" id="ESK97376.1"/>
    </source>
</evidence>
<gene>
    <name evidence="2" type="ORF">Moror_17807</name>
</gene>
<name>V2XWX8_MONRO</name>
<evidence type="ECO:0000259" key="1">
    <source>
        <dbReference type="PROSITE" id="PS50097"/>
    </source>
</evidence>